<dbReference type="EMBL" id="MU394290">
    <property type="protein sequence ID" value="KAI6090608.1"/>
    <property type="molecule type" value="Genomic_DNA"/>
</dbReference>
<comment type="caution">
    <text evidence="1">The sequence shown here is derived from an EMBL/GenBank/DDBJ whole genome shotgun (WGS) entry which is preliminary data.</text>
</comment>
<dbReference type="Proteomes" id="UP001497680">
    <property type="component" value="Unassembled WGS sequence"/>
</dbReference>
<evidence type="ECO:0000313" key="1">
    <source>
        <dbReference type="EMBL" id="KAI6090608.1"/>
    </source>
</evidence>
<evidence type="ECO:0000313" key="2">
    <source>
        <dbReference type="Proteomes" id="UP001497680"/>
    </source>
</evidence>
<reference evidence="1 2" key="1">
    <citation type="journal article" date="2022" name="New Phytol.">
        <title>Ecological generalism drives hyperdiversity of secondary metabolite gene clusters in xylarialean endophytes.</title>
        <authorList>
            <person name="Franco M.E.E."/>
            <person name="Wisecaver J.H."/>
            <person name="Arnold A.E."/>
            <person name="Ju Y.M."/>
            <person name="Slot J.C."/>
            <person name="Ahrendt S."/>
            <person name="Moore L.P."/>
            <person name="Eastman K.E."/>
            <person name="Scott K."/>
            <person name="Konkel Z."/>
            <person name="Mondo S.J."/>
            <person name="Kuo A."/>
            <person name="Hayes R.D."/>
            <person name="Haridas S."/>
            <person name="Andreopoulos B."/>
            <person name="Riley R."/>
            <person name="LaButti K."/>
            <person name="Pangilinan J."/>
            <person name="Lipzen A."/>
            <person name="Amirebrahimi M."/>
            <person name="Yan J."/>
            <person name="Adam C."/>
            <person name="Keymanesh K."/>
            <person name="Ng V."/>
            <person name="Louie K."/>
            <person name="Northen T."/>
            <person name="Drula E."/>
            <person name="Henrissat B."/>
            <person name="Hsieh H.M."/>
            <person name="Youens-Clark K."/>
            <person name="Lutzoni F."/>
            <person name="Miadlikowska J."/>
            <person name="Eastwood D.C."/>
            <person name="Hamelin R.C."/>
            <person name="Grigoriev I.V."/>
            <person name="U'Ren J.M."/>
        </authorList>
    </citation>
    <scope>NUCLEOTIDE SEQUENCE [LARGE SCALE GENOMIC DNA]</scope>
    <source>
        <strain evidence="1 2">ER1909</strain>
    </source>
</reference>
<accession>A0ACC0DDG9</accession>
<sequence>MKFFAIPVLLAGVAQAINFLNDIPVDGYYKAGTDFVLEWTPEARTDTFQLIISTFLKDPILTNPNQGQFPIYDFKTINVVLDQAVPFSDSSFTWHITPVDGRTGEDYYYSFEALWENTSESPRAFHVQ</sequence>
<protein>
    <submittedName>
        <fullName evidence="1">Uncharacterized protein</fullName>
    </submittedName>
</protein>
<gene>
    <name evidence="1" type="ORF">F4821DRAFT_255847</name>
</gene>
<proteinExistence type="predicted"/>
<name>A0ACC0DDG9_9PEZI</name>
<organism evidence="1 2">
    <name type="scientific">Hypoxylon rubiginosum</name>
    <dbReference type="NCBI Taxonomy" id="110542"/>
    <lineage>
        <taxon>Eukaryota</taxon>
        <taxon>Fungi</taxon>
        <taxon>Dikarya</taxon>
        <taxon>Ascomycota</taxon>
        <taxon>Pezizomycotina</taxon>
        <taxon>Sordariomycetes</taxon>
        <taxon>Xylariomycetidae</taxon>
        <taxon>Xylariales</taxon>
        <taxon>Hypoxylaceae</taxon>
        <taxon>Hypoxylon</taxon>
    </lineage>
</organism>
<keyword evidence="2" id="KW-1185">Reference proteome</keyword>